<dbReference type="PROSITE" id="PS51468">
    <property type="entry name" value="VIT"/>
    <property type="match status" value="1"/>
</dbReference>
<dbReference type="EMBL" id="JACCBT010000001">
    <property type="protein sequence ID" value="NYE17549.1"/>
    <property type="molecule type" value="Genomic_DNA"/>
</dbReference>
<dbReference type="PANTHER" id="PTHR45737:SF6">
    <property type="entry name" value="VON WILLEBRAND FACTOR A DOMAIN-CONTAINING PROTEIN 5A"/>
    <property type="match status" value="1"/>
</dbReference>
<evidence type="ECO:0000313" key="4">
    <source>
        <dbReference type="EMBL" id="NYE17549.1"/>
    </source>
</evidence>
<feature type="domain" description="VIT" evidence="3">
    <location>
        <begin position="16"/>
        <end position="144"/>
    </location>
</feature>
<dbReference type="SUPFAM" id="SSF53300">
    <property type="entry name" value="vWA-like"/>
    <property type="match status" value="1"/>
</dbReference>
<dbReference type="RefSeq" id="WP_268247866.1">
    <property type="nucleotide sequence ID" value="NZ_BMRD01000023.1"/>
</dbReference>
<organism evidence="4 5">
    <name type="scientific">Actinomadura citrea</name>
    <dbReference type="NCBI Taxonomy" id="46158"/>
    <lineage>
        <taxon>Bacteria</taxon>
        <taxon>Bacillati</taxon>
        <taxon>Actinomycetota</taxon>
        <taxon>Actinomycetes</taxon>
        <taxon>Streptosporangiales</taxon>
        <taxon>Thermomonosporaceae</taxon>
        <taxon>Actinomadura</taxon>
    </lineage>
</organism>
<name>A0A7Y9GJH6_9ACTN</name>
<protein>
    <submittedName>
        <fullName evidence="4">Ca-activated chloride channel family protein</fullName>
    </submittedName>
</protein>
<dbReference type="PROSITE" id="PS50234">
    <property type="entry name" value="VWFA"/>
    <property type="match status" value="1"/>
</dbReference>
<reference evidence="4 5" key="1">
    <citation type="submission" date="2020-07" db="EMBL/GenBank/DDBJ databases">
        <title>Sequencing the genomes of 1000 actinobacteria strains.</title>
        <authorList>
            <person name="Klenk H.-P."/>
        </authorList>
    </citation>
    <scope>NUCLEOTIDE SEQUENCE [LARGE SCALE GENOMIC DNA]</scope>
    <source>
        <strain evidence="4 5">DSM 43461</strain>
    </source>
</reference>
<accession>A0A7Y9GJH6</accession>
<dbReference type="Pfam" id="PF08487">
    <property type="entry name" value="VIT"/>
    <property type="match status" value="1"/>
</dbReference>
<feature type="region of interest" description="Disordered" evidence="1">
    <location>
        <begin position="657"/>
        <end position="706"/>
    </location>
</feature>
<dbReference type="PANTHER" id="PTHR45737">
    <property type="entry name" value="VON WILLEBRAND FACTOR A DOMAIN-CONTAINING PROTEIN 5A"/>
    <property type="match status" value="1"/>
</dbReference>
<evidence type="ECO:0000259" key="3">
    <source>
        <dbReference type="PROSITE" id="PS51468"/>
    </source>
</evidence>
<feature type="domain" description="VWFA" evidence="2">
    <location>
        <begin position="298"/>
        <end position="471"/>
    </location>
</feature>
<dbReference type="InterPro" id="IPR036465">
    <property type="entry name" value="vWFA_dom_sf"/>
</dbReference>
<sequence length="806" mass="86266">MTVRILPLPETAPPVPDHGLGALSTDRGNLPLDSVDVHASLTGLAARIEIVQGFRNPFDVPLEATYIFPLPDRAAVTALRMEAADRVIEGRLKERGQARQDYDTAIAAGQRAAIAEEDRPDVFTMRVGNILPGERVTIRLSLDQPLPHESASSATFRFPLVVAPRYIPGAPLDGERAGPGVADDTGAVPDASRISPPVLLPGFPNPVHLALRVDIDPAGLPLTQIRSALHVVAEEGDGERTTVRLQPGERLDRDFVLRLDFAPRESAALSLIPDESGEEGTFSLTVLPSGEARPRPRDVVLVLDRSGSMHGWKMVAARRAAARIVDTFRAEDRFAVLSFDTVIERPRDLGSGLVDGTDRNRFRAVEHLAALGARGGTEMLTPLDEGCRLLADPNRDRVLVLITDGQVGNEDQLLAHLEPRLNGVRVHTVGIDQAVNAGFLNRLAAIGRGRCELVESEDRLDEAMEHIHHRIAAPLATGLDLDADGLEIIPGTVAPARLGALFPGVPLQIAGRFRGAPSGALSVRGTASDGTAWAQQATGVVAENPAARSIWARAHLRDLEDQYTVGGPDDLEQRIISASLRFGVLCRFTAFVAVDSRVATEGEAPHQVVQPVEMPRGWAGAAPMAAPRMAPAAFAADMEAAAPPAGAAPMAPMSPAPMPAAPSGPPPMPQGAPPGYGAPPPVSGRPAGRPAGRARRAAGPAPSPLTRFQQELANVLGRLRQVPDTGEERVQHLLSELLPILESIVQRMQTLSLDTKPLAELRDDLHRLRPTADQPTVNDQWTRALQVLADFTGESPPRRPFWKRPS</sequence>
<feature type="compositionally biased region" description="Pro residues" evidence="1">
    <location>
        <begin position="657"/>
        <end position="683"/>
    </location>
</feature>
<dbReference type="SMART" id="SM00609">
    <property type="entry name" value="VIT"/>
    <property type="match status" value="1"/>
</dbReference>
<keyword evidence="5" id="KW-1185">Reference proteome</keyword>
<evidence type="ECO:0000259" key="2">
    <source>
        <dbReference type="PROSITE" id="PS50234"/>
    </source>
</evidence>
<proteinExistence type="predicted"/>
<dbReference type="SMART" id="SM00327">
    <property type="entry name" value="VWA"/>
    <property type="match status" value="1"/>
</dbReference>
<evidence type="ECO:0000313" key="5">
    <source>
        <dbReference type="Proteomes" id="UP000591272"/>
    </source>
</evidence>
<comment type="caution">
    <text evidence="4">The sequence shown here is derived from an EMBL/GenBank/DDBJ whole genome shotgun (WGS) entry which is preliminary data.</text>
</comment>
<dbReference type="Pfam" id="PF13768">
    <property type="entry name" value="VWA_3"/>
    <property type="match status" value="1"/>
</dbReference>
<gene>
    <name evidence="4" type="ORF">BJ999_007845</name>
</gene>
<dbReference type="InterPro" id="IPR002035">
    <property type="entry name" value="VWF_A"/>
</dbReference>
<dbReference type="InterPro" id="IPR013694">
    <property type="entry name" value="VIT"/>
</dbReference>
<dbReference type="Gene3D" id="3.40.50.410">
    <property type="entry name" value="von Willebrand factor, type A domain"/>
    <property type="match status" value="1"/>
</dbReference>
<dbReference type="AlphaFoldDB" id="A0A7Y9GJH6"/>
<dbReference type="Proteomes" id="UP000591272">
    <property type="component" value="Unassembled WGS sequence"/>
</dbReference>
<evidence type="ECO:0000256" key="1">
    <source>
        <dbReference type="SAM" id="MobiDB-lite"/>
    </source>
</evidence>